<gene>
    <name evidence="8" type="ORF">NP233_g1493</name>
</gene>
<organism evidence="8 9">
    <name type="scientific">Leucocoprinus birnbaumii</name>
    <dbReference type="NCBI Taxonomy" id="56174"/>
    <lineage>
        <taxon>Eukaryota</taxon>
        <taxon>Fungi</taxon>
        <taxon>Dikarya</taxon>
        <taxon>Basidiomycota</taxon>
        <taxon>Agaricomycotina</taxon>
        <taxon>Agaricomycetes</taxon>
        <taxon>Agaricomycetidae</taxon>
        <taxon>Agaricales</taxon>
        <taxon>Agaricineae</taxon>
        <taxon>Agaricaceae</taxon>
        <taxon>Leucocoprinus</taxon>
    </lineage>
</organism>
<dbReference type="PRINTS" id="PR00069">
    <property type="entry name" value="ALDKETRDTASE"/>
</dbReference>
<dbReference type="InterPro" id="IPR020471">
    <property type="entry name" value="AKR"/>
</dbReference>
<name>A0AAD5VZW2_9AGAR</name>
<feature type="binding site" evidence="5">
    <location>
        <position position="109"/>
    </location>
    <ligand>
        <name>substrate</name>
    </ligand>
</feature>
<evidence type="ECO:0000256" key="3">
    <source>
        <dbReference type="ARBA" id="ARBA00023002"/>
    </source>
</evidence>
<comment type="similarity">
    <text evidence="1">Belongs to the aldo/keto reductase family.</text>
</comment>
<dbReference type="InterPro" id="IPR036812">
    <property type="entry name" value="NAD(P)_OxRdtase_dom_sf"/>
</dbReference>
<sequence>MAQVRKLKLNNGVEVPIIGSGSWAPPERRPAVKDWIGTALQAGFRHIDTALGYGTEQYVGEAVRASGIPREEVFITTKLPWNHHDKVKESFEESLNNLGLGYIDLYLMHWPQFVKYDSEGKPVIKDGVWQTRDDVTFNQSWAEMEKLLDTGKVRAIGVSNFSEKTLDQLLKTAKVVPAVNQVELHPYLSQNGLKKYCDEKGIVLTAYTPSGYSEVRNDPVIVEIAKKHNVTPNQVTLAWHLSRDTIIVPKSENVERQKENINVPLVKLDKEDIAKINALDKNQRICNKADATGKVYGWTYEQFGW</sequence>
<keyword evidence="9" id="KW-1185">Reference proteome</keyword>
<dbReference type="FunFam" id="3.20.20.100:FF:000002">
    <property type="entry name" value="2,5-diketo-D-gluconic acid reductase A"/>
    <property type="match status" value="1"/>
</dbReference>
<dbReference type="Proteomes" id="UP001213000">
    <property type="component" value="Unassembled WGS sequence"/>
</dbReference>
<feature type="domain" description="NADP-dependent oxidoreductase" evidence="7">
    <location>
        <begin position="28"/>
        <end position="280"/>
    </location>
</feature>
<proteinExistence type="inferred from homology"/>
<dbReference type="PROSITE" id="PS00062">
    <property type="entry name" value="ALDOKETO_REDUCTASE_2"/>
    <property type="match status" value="1"/>
</dbReference>
<evidence type="ECO:0000256" key="5">
    <source>
        <dbReference type="PIRSR" id="PIRSR000097-2"/>
    </source>
</evidence>
<dbReference type="PROSITE" id="PS00798">
    <property type="entry name" value="ALDOKETO_REDUCTASE_1"/>
    <property type="match status" value="1"/>
</dbReference>
<dbReference type="InterPro" id="IPR023210">
    <property type="entry name" value="NADP_OxRdtase_dom"/>
</dbReference>
<dbReference type="InterPro" id="IPR018170">
    <property type="entry name" value="Aldo/ket_reductase_CS"/>
</dbReference>
<dbReference type="SUPFAM" id="SSF51430">
    <property type="entry name" value="NAD(P)-linked oxidoreductase"/>
    <property type="match status" value="1"/>
</dbReference>
<keyword evidence="2" id="KW-0521">NADP</keyword>
<evidence type="ECO:0000313" key="8">
    <source>
        <dbReference type="EMBL" id="KAJ3574866.1"/>
    </source>
</evidence>
<dbReference type="Gene3D" id="3.20.20.100">
    <property type="entry name" value="NADP-dependent oxidoreductase domain"/>
    <property type="match status" value="1"/>
</dbReference>
<accession>A0AAD5VZW2</accession>
<evidence type="ECO:0000256" key="1">
    <source>
        <dbReference type="ARBA" id="ARBA00007905"/>
    </source>
</evidence>
<reference evidence="8" key="1">
    <citation type="submission" date="2022-07" db="EMBL/GenBank/DDBJ databases">
        <title>Genome Sequence of Leucocoprinus birnbaumii.</title>
        <authorList>
            <person name="Buettner E."/>
        </authorList>
    </citation>
    <scope>NUCLEOTIDE SEQUENCE</scope>
    <source>
        <strain evidence="8">VT141</strain>
    </source>
</reference>
<dbReference type="AlphaFoldDB" id="A0AAD5VZW2"/>
<dbReference type="CDD" id="cd19071">
    <property type="entry name" value="AKR_AKR1-5-like"/>
    <property type="match status" value="1"/>
</dbReference>
<keyword evidence="3" id="KW-0560">Oxidoreductase</keyword>
<dbReference type="PANTHER" id="PTHR43827">
    <property type="entry name" value="2,5-DIKETO-D-GLUCONIC ACID REDUCTASE"/>
    <property type="match status" value="1"/>
</dbReference>
<dbReference type="PIRSF" id="PIRSF000097">
    <property type="entry name" value="AKR"/>
    <property type="match status" value="1"/>
</dbReference>
<feature type="active site" description="Proton donor" evidence="4">
    <location>
        <position position="53"/>
    </location>
</feature>
<dbReference type="Pfam" id="PF00248">
    <property type="entry name" value="Aldo_ket_red"/>
    <property type="match status" value="1"/>
</dbReference>
<evidence type="ECO:0000256" key="2">
    <source>
        <dbReference type="ARBA" id="ARBA00022857"/>
    </source>
</evidence>
<feature type="site" description="Lowers pKa of active site Tyr" evidence="6">
    <location>
        <position position="78"/>
    </location>
</feature>
<comment type="caution">
    <text evidence="8">The sequence shown here is derived from an EMBL/GenBank/DDBJ whole genome shotgun (WGS) entry which is preliminary data.</text>
</comment>
<protein>
    <recommendedName>
        <fullName evidence="7">NADP-dependent oxidoreductase domain-containing protein</fullName>
    </recommendedName>
</protein>
<dbReference type="GO" id="GO:0016616">
    <property type="term" value="F:oxidoreductase activity, acting on the CH-OH group of donors, NAD or NADP as acceptor"/>
    <property type="evidence" value="ECO:0007669"/>
    <property type="project" value="UniProtKB-ARBA"/>
</dbReference>
<evidence type="ECO:0000313" key="9">
    <source>
        <dbReference type="Proteomes" id="UP001213000"/>
    </source>
</evidence>
<evidence type="ECO:0000259" key="7">
    <source>
        <dbReference type="Pfam" id="PF00248"/>
    </source>
</evidence>
<dbReference type="PANTHER" id="PTHR43827:SF3">
    <property type="entry name" value="NADP-DEPENDENT OXIDOREDUCTASE DOMAIN-CONTAINING PROTEIN"/>
    <property type="match status" value="1"/>
</dbReference>
<evidence type="ECO:0000256" key="6">
    <source>
        <dbReference type="PIRSR" id="PIRSR000097-3"/>
    </source>
</evidence>
<evidence type="ECO:0000256" key="4">
    <source>
        <dbReference type="PIRSR" id="PIRSR000097-1"/>
    </source>
</evidence>
<dbReference type="EMBL" id="JANIEX010000055">
    <property type="protein sequence ID" value="KAJ3574866.1"/>
    <property type="molecule type" value="Genomic_DNA"/>
</dbReference>